<feature type="domain" description="Carrier" evidence="4">
    <location>
        <begin position="1605"/>
        <end position="1680"/>
    </location>
</feature>
<sequence length="3023" mass="324757">MVNARREGRSGRRRRSGNPLFGQLLTSMVDTAADNVAVRFNPTGDPADQRQLTYRELDEASSQWARELIARGAGPGDKVAMGITRSIESILCMWAIAKTGAAYVPIDPNYPQDRIEYILADAGATMGLTTSVHRPALGTTVDWVELDDPGHAARVAALPSRAVSYMDRVRPLYEHHPAYLIYTSGSTGRPKGVTVPHSGLAGVASSRLLHHVTEDARILHVSSPSFDFHIAETLYAFTAGATLVVSPPSVFAGAELTDLLSRERVTHLMMTPGALESVNPAVLNDLRVSMIGGERLGTDLVDRWLADHRDVFNVYGPTEATVFATSQLLTTSESIMLGSGLAGVRVLVLDSQLRPVLPGVAGELYLAGNGVVEGYHLRPGLTAERFVANPFDADGSGSRIYRTGDVVKRGPAGELEYLGRSDFQVKIRGLRIELGEIDSALEQHPDVAYAATIGKQLPSGATALVSYVMAQPDAVLKPSDLADFVAKSLPAYMVPQSITMLDEIPLTPVGKLDRARLPEPVFAAREFRAPSTRAEEIVAEVFAGVLRPDEDEPVGADDDFFELGGNSLLATQVAARLGAALGTRIPLHLVFEASTVSELAAQLELHAGAAAGAEVQKLQPMPRPERIPLSYAQQRMWFLNRFDPDSVVDNIPLAVRLSGHLDLDALRIAVRDLVERHEVLRTIYPGLDGEGYQVVLDLDDPRAVPELPVVDADLDQIRDLVVDTFATAFDVTTAPPLRVRALRISATEHVLVCVVHHISGDGWSLGPLTTDLMTAYVARAAGQAPAWSPLPVQYADFSIWQRGVLGSEDDAQSLISAQAQFWRTTLDGIPDELSLPFDRPRAATRSFAGDHVMFPIGADLHRRLQEVARDQQGSLFMVLHAALALLLAGVSGTDDIAIGTPVAGRGEAELDDVVGMFVNTLVLRSRVRGDHTIAELLAATRESDIQAFAHADIPFERLVDLLAPDRALNRNPLFQVMLSFQNLPEGSFELPGMTVSGVELEKVTEKFDLSLTIREGVAEESDVPGLVAEFSYATDLFDAATVSRLTDRYLRVLESIARDPQQRVRDIELLEHAERELVLRQWNRTAHAVPELVSVLDQVEEQVRARPDAVALVSDPGDGAAAEQLTYAEFAARVNRLARELIDRGVGPEVLVAVGIRRSVDMLVAVHAVLTAGGGYVAVDPEYPAERIDYVLDSARPAVVLTTRADGDAIGSAGAPVLRLDELDLSARSAAPIAAHERRGALRPGNTAYVLYTSGSTGRPKGVAVSHAALVNYLSWMIDEIGLADSDVVLLKTPFTFDPSVRELFAPLMIGARTIIAAHDGHRDPRHLAELVARHGVTVTAFVPSLLSVFATVAARDEIRSLRTVLVGGEVLPPALVTAFRQVSDAALVNSYGPTEFTVSASLGRVGAAGAGVVPIGGPGWNSRAYVLDSALRPVPVGVRGELYLAGAQLARGYHGRPDLTAERFVADPFGADGERMYRTGDLVRWNASGLLEYIGRSDFQVKFRGQRIELGEIEAVLLEHPSVSQAAALVVDTATGQHLVAYVVAAQGFSVDSLELTGVAGERLPSYMVPSVFMALDEFPLNTSGKLDRKALPEPVFEAREFRAPETPMQEIVAGVFADLLGVERVGLDDSFFELGGNSLLAARAAARLGEATESSVAVRVLFEASTVAALAERIVPGALATPRPELVAVERPDRIPLSLAQQLMWTLNQIDPASPAYNIPMALQLTGTLDVDALRAAVHDVLERHESLRTRYPADGATGLPYQQILSADEALPGGLAVRTTTDPLADATALMSIGFDVTQQVPVRAVLFTHGEQEYLFTMVVHHIASDGSSEAPLARDLMTAYLARSAGNAPAWSPLEIQYADFALWQHRTIGDEEDENSFAARQLAYWRDHLAGLSAHPGLPQDRPTPPARSLQGAVTTLTIPAELHRELDRIARERNATLFMVVHAALAVLLARECGRSDIAIGTPIAGRGARVLDDLVGMFVNTLALRTEVDDTLGFDAFVDRVRDTDLAAFDNADVPFDHVIDEIVPDRARGQNPLFQVLLAFQNMEAPKLELPGLTIAGVHHGEAVAKVDLTIGMDPVVHADRTLGELVIGFNYATDIFDAAAIEALADRYLRVLRAIAADPRRLVRDIDLLGETERAVVLRQWNDTAAPVPAVVGVLDLFEEQVRSRPDAIALISDPGAGAVVRQLSYGEFSGRVNRLARALIGAGVGPETLVAIAIRRSVDTLVAAYAVLAAGGAYVPVDPDHPAERIAHILDTALPACVLTTSGNTLELPETVRRVEIDTLDVSGFSDAPVTDAERSAPLRPENTAYVIYTSGSTGRPKGVAVGHAALLNQLSCMIGDYRIDDTDVILQRTPFTFDPSVWELFTPLLIGARLVVGGPDSHRDPNQQIELIARHGVTMMEIVPSLLSVLATAATPGEIRSLRTVLAGGEVLSPATVTEFRAVSDAAVYNTYGPTEVTITATGRRVHEAVPGAVVPIGGPVWNSRAYVLDSRLRPVPVGVRGELYLAGSQLARGYQGRPDLTADRFVADPFGAAGERMYRTGDLVRWNASGELEYIGRTDFQVKLRGQRVELGEIEAALLAHASVSQVAVLVVDAVTGQQLVAYVVAAQGVPVDSAELIRFAAARLPSYMVPSAVVVLDALPLSSSGKVDRKALPEPVFEAREFRAPETPMQQLVAEVFADLLGVDRMGLDDSIFGLGGNSLLAARAAARLSTELGWKVPMVWLFTAPTPGALAVELENHRAGGVDVEAAFDVLLPLRASGTAEPLFCVHPFGGIAWSFAGLAAHLDPDRPIYGLQSPGLSADESALPDSIEEWAQRYVKEIRSVQPTGPYHLLGWSLGGVLAHAMAVQLQDEGEQVALLAMMDSHLREGAEAADNAGPGAIPLQELLGGLLGDRAVELRLDESTDVSAIADQLAALPEPFASLGAERITRFVQSNLDMAALTSGYQAPVKFHGDIVYFTATETTPPGTTGATTWSNTVDGTVHDHPVPVTHWRMSEHASLARIGAVLTEFWNRG</sequence>
<dbReference type="Pfam" id="PF00668">
    <property type="entry name" value="Condensation"/>
    <property type="match status" value="2"/>
</dbReference>
<keyword evidence="6" id="KW-1185">Reference proteome</keyword>
<dbReference type="Proteomes" id="UP000602198">
    <property type="component" value="Unassembled WGS sequence"/>
</dbReference>
<dbReference type="SUPFAM" id="SSF56801">
    <property type="entry name" value="Acetyl-CoA synthetase-like"/>
    <property type="match status" value="3"/>
</dbReference>
<evidence type="ECO:0000313" key="5">
    <source>
        <dbReference type="EMBL" id="MBL1078362.1"/>
    </source>
</evidence>
<dbReference type="PROSITE" id="PS00012">
    <property type="entry name" value="PHOSPHOPANTETHEINE"/>
    <property type="match status" value="3"/>
</dbReference>
<comment type="caution">
    <text evidence="5">The sequence shown here is derived from an EMBL/GenBank/DDBJ whole genome shotgun (WGS) entry which is preliminary data.</text>
</comment>
<dbReference type="InterPro" id="IPR020806">
    <property type="entry name" value="PKS_PP-bd"/>
</dbReference>
<dbReference type="SUPFAM" id="SSF47336">
    <property type="entry name" value="ACP-like"/>
    <property type="match status" value="3"/>
</dbReference>
<dbReference type="Gene3D" id="3.30.559.30">
    <property type="entry name" value="Nonribosomal peptide synthetase, condensation domain"/>
    <property type="match status" value="2"/>
</dbReference>
<dbReference type="PANTHER" id="PTHR45527:SF1">
    <property type="entry name" value="FATTY ACID SYNTHASE"/>
    <property type="match status" value="1"/>
</dbReference>
<evidence type="ECO:0000313" key="6">
    <source>
        <dbReference type="Proteomes" id="UP000602198"/>
    </source>
</evidence>
<dbReference type="RefSeq" id="WP_201953532.1">
    <property type="nucleotide sequence ID" value="NZ_JAERRJ010000011.1"/>
</dbReference>
<dbReference type="NCBIfam" id="TIGR01733">
    <property type="entry name" value="AA-adenyl-dom"/>
    <property type="match status" value="3"/>
</dbReference>
<feature type="domain" description="Carrier" evidence="4">
    <location>
        <begin position="532"/>
        <end position="607"/>
    </location>
</feature>
<dbReference type="Gene3D" id="1.10.1200.10">
    <property type="entry name" value="ACP-like"/>
    <property type="match status" value="2"/>
</dbReference>
<dbReference type="PANTHER" id="PTHR45527">
    <property type="entry name" value="NONRIBOSOMAL PEPTIDE SYNTHETASE"/>
    <property type="match status" value="1"/>
</dbReference>
<dbReference type="SUPFAM" id="SSF53474">
    <property type="entry name" value="alpha/beta-Hydrolases"/>
    <property type="match status" value="1"/>
</dbReference>
<dbReference type="InterPro" id="IPR029058">
    <property type="entry name" value="AB_hydrolase_fold"/>
</dbReference>
<dbReference type="NCBIfam" id="NF003417">
    <property type="entry name" value="PRK04813.1"/>
    <property type="match status" value="3"/>
</dbReference>
<dbReference type="PROSITE" id="PS50075">
    <property type="entry name" value="CARRIER"/>
    <property type="match status" value="3"/>
</dbReference>
<dbReference type="Gene3D" id="3.40.50.980">
    <property type="match status" value="6"/>
</dbReference>
<evidence type="ECO:0000256" key="1">
    <source>
        <dbReference type="ARBA" id="ARBA00001957"/>
    </source>
</evidence>
<dbReference type="SMART" id="SM00823">
    <property type="entry name" value="PKS_PP"/>
    <property type="match status" value="3"/>
</dbReference>
<dbReference type="Gene3D" id="3.40.50.1820">
    <property type="entry name" value="alpha/beta hydrolase"/>
    <property type="match status" value="1"/>
</dbReference>
<dbReference type="InterPro" id="IPR006162">
    <property type="entry name" value="Ppantetheine_attach_site"/>
</dbReference>
<dbReference type="InterPro" id="IPR001242">
    <property type="entry name" value="Condensation_dom"/>
</dbReference>
<dbReference type="CDD" id="cd17646">
    <property type="entry name" value="A_NRPS_AB3403-like"/>
    <property type="match status" value="1"/>
</dbReference>
<protein>
    <submittedName>
        <fullName evidence="5">Amino acid adenylation domain-containing protein</fullName>
    </submittedName>
</protein>
<dbReference type="InterPro" id="IPR010071">
    <property type="entry name" value="AA_adenyl_dom"/>
</dbReference>
<dbReference type="Pfam" id="PF00550">
    <property type="entry name" value="PP-binding"/>
    <property type="match status" value="3"/>
</dbReference>
<evidence type="ECO:0000256" key="3">
    <source>
        <dbReference type="ARBA" id="ARBA00022553"/>
    </source>
</evidence>
<evidence type="ECO:0000259" key="4">
    <source>
        <dbReference type="PROSITE" id="PS50075"/>
    </source>
</evidence>
<organism evidence="5 6">
    <name type="scientific">Nocardia acididurans</name>
    <dbReference type="NCBI Taxonomy" id="2802282"/>
    <lineage>
        <taxon>Bacteria</taxon>
        <taxon>Bacillati</taxon>
        <taxon>Actinomycetota</taxon>
        <taxon>Actinomycetes</taxon>
        <taxon>Mycobacteriales</taxon>
        <taxon>Nocardiaceae</taxon>
        <taxon>Nocardia</taxon>
    </lineage>
</organism>
<dbReference type="CDD" id="cd05930">
    <property type="entry name" value="A_NRPS"/>
    <property type="match status" value="1"/>
</dbReference>
<dbReference type="Gene3D" id="3.30.300.30">
    <property type="match status" value="3"/>
</dbReference>
<dbReference type="PROSITE" id="PS00455">
    <property type="entry name" value="AMP_BINDING"/>
    <property type="match status" value="3"/>
</dbReference>
<dbReference type="InterPro" id="IPR045851">
    <property type="entry name" value="AMP-bd_C_sf"/>
</dbReference>
<dbReference type="InterPro" id="IPR001031">
    <property type="entry name" value="Thioesterase"/>
</dbReference>
<evidence type="ECO:0000256" key="2">
    <source>
        <dbReference type="ARBA" id="ARBA00022450"/>
    </source>
</evidence>
<gene>
    <name evidence="5" type="ORF">JK358_28540</name>
</gene>
<name>A0ABS1MCL3_9NOCA</name>
<reference evidence="5 6" key="1">
    <citation type="submission" date="2021-01" db="EMBL/GenBank/DDBJ databases">
        <title>WGS of actinomycetes isolated from Thailand.</title>
        <authorList>
            <person name="Thawai C."/>
        </authorList>
    </citation>
    <scope>NUCLEOTIDE SEQUENCE [LARGE SCALE GENOMIC DNA]</scope>
    <source>
        <strain evidence="5 6">LPG 2</strain>
    </source>
</reference>
<keyword evidence="3" id="KW-0597">Phosphoprotein</keyword>
<dbReference type="CDD" id="cd19540">
    <property type="entry name" value="LCL_NRPS-like"/>
    <property type="match status" value="2"/>
</dbReference>
<proteinExistence type="predicted"/>
<dbReference type="SUPFAM" id="SSF52777">
    <property type="entry name" value="CoA-dependent acyltransferases"/>
    <property type="match status" value="4"/>
</dbReference>
<dbReference type="InterPro" id="IPR020845">
    <property type="entry name" value="AMP-binding_CS"/>
</dbReference>
<feature type="domain" description="Carrier" evidence="4">
    <location>
        <begin position="2674"/>
        <end position="2749"/>
    </location>
</feature>
<dbReference type="InterPro" id="IPR025110">
    <property type="entry name" value="AMP-bd_C"/>
</dbReference>
<comment type="cofactor">
    <cofactor evidence="1">
        <name>pantetheine 4'-phosphate</name>
        <dbReference type="ChEBI" id="CHEBI:47942"/>
    </cofactor>
</comment>
<dbReference type="Pfam" id="PF00975">
    <property type="entry name" value="Thioesterase"/>
    <property type="match status" value="1"/>
</dbReference>
<dbReference type="Pfam" id="PF00501">
    <property type="entry name" value="AMP-binding"/>
    <property type="match status" value="3"/>
</dbReference>
<dbReference type="SMART" id="SM00824">
    <property type="entry name" value="PKS_TE"/>
    <property type="match status" value="1"/>
</dbReference>
<dbReference type="InterPro" id="IPR009081">
    <property type="entry name" value="PP-bd_ACP"/>
</dbReference>
<dbReference type="InterPro" id="IPR000873">
    <property type="entry name" value="AMP-dep_synth/lig_dom"/>
</dbReference>
<dbReference type="Gene3D" id="2.30.38.10">
    <property type="entry name" value="Luciferase, Domain 3"/>
    <property type="match status" value="3"/>
</dbReference>
<dbReference type="InterPro" id="IPR036736">
    <property type="entry name" value="ACP-like_sf"/>
</dbReference>
<dbReference type="Pfam" id="PF13193">
    <property type="entry name" value="AMP-binding_C"/>
    <property type="match status" value="3"/>
</dbReference>
<dbReference type="EMBL" id="JAERRJ010000011">
    <property type="protein sequence ID" value="MBL1078362.1"/>
    <property type="molecule type" value="Genomic_DNA"/>
</dbReference>
<accession>A0ABS1MCL3</accession>
<dbReference type="InterPro" id="IPR020802">
    <property type="entry name" value="TesA-like"/>
</dbReference>
<keyword evidence="2" id="KW-0596">Phosphopantetheine</keyword>
<dbReference type="InterPro" id="IPR023213">
    <property type="entry name" value="CAT-like_dom_sf"/>
</dbReference>
<dbReference type="Gene3D" id="3.30.559.10">
    <property type="entry name" value="Chloramphenicol acetyltransferase-like domain"/>
    <property type="match status" value="2"/>
</dbReference>